<dbReference type="PANTHER" id="PTHR11142:SF5">
    <property type="entry name" value="TRNA PSEUDOURIDINE(38_39) SYNTHASE"/>
    <property type="match status" value="1"/>
</dbReference>
<dbReference type="STRING" id="857967.G0QML4"/>
<keyword evidence="2 4" id="KW-0819">tRNA processing</keyword>
<feature type="non-terminal residue" evidence="6">
    <location>
        <position position="133"/>
    </location>
</feature>
<gene>
    <name evidence="6" type="ORF">IMG5_049930</name>
</gene>
<feature type="domain" description="Pseudouridine synthase I TruA alpha/beta" evidence="5">
    <location>
        <begin position="9"/>
        <end position="124"/>
    </location>
</feature>
<dbReference type="InterPro" id="IPR001406">
    <property type="entry name" value="PsdUridine_synth_TruA"/>
</dbReference>
<dbReference type="PANTHER" id="PTHR11142">
    <property type="entry name" value="PSEUDOURIDYLATE SYNTHASE"/>
    <property type="match status" value="1"/>
</dbReference>
<proteinExistence type="inferred from homology"/>
<dbReference type="GO" id="GO:0160147">
    <property type="term" value="F:tRNA pseudouridine(38-40) synthase activity"/>
    <property type="evidence" value="ECO:0007669"/>
    <property type="project" value="UniProtKB-EC"/>
</dbReference>
<comment type="catalytic activity">
    <reaction evidence="4">
        <text>uridine(38/39/40) in tRNA = pseudouridine(38/39/40) in tRNA</text>
        <dbReference type="Rhea" id="RHEA:22376"/>
        <dbReference type="Rhea" id="RHEA-COMP:10085"/>
        <dbReference type="Rhea" id="RHEA-COMP:10087"/>
        <dbReference type="ChEBI" id="CHEBI:65314"/>
        <dbReference type="ChEBI" id="CHEBI:65315"/>
        <dbReference type="EC" id="5.4.99.12"/>
    </reaction>
</comment>
<dbReference type="EC" id="5.4.99.12" evidence="4"/>
<dbReference type="GO" id="GO:0003723">
    <property type="term" value="F:RNA binding"/>
    <property type="evidence" value="ECO:0007669"/>
    <property type="project" value="InterPro"/>
</dbReference>
<dbReference type="InterPro" id="IPR020095">
    <property type="entry name" value="PsdUridine_synth_TruA_C"/>
</dbReference>
<comment type="similarity">
    <text evidence="1 4">Belongs to the tRNA pseudouridine synthase TruA family.</text>
</comment>
<accession>G0QML4</accession>
<keyword evidence="3 4" id="KW-0413">Isomerase</keyword>
<dbReference type="RefSeq" id="XP_004037519.1">
    <property type="nucleotide sequence ID" value="XM_004037471.1"/>
</dbReference>
<dbReference type="eggNOG" id="KOG2554">
    <property type="taxonomic scope" value="Eukaryota"/>
</dbReference>
<evidence type="ECO:0000313" key="6">
    <source>
        <dbReference type="EMBL" id="EGR33533.1"/>
    </source>
</evidence>
<dbReference type="GeneID" id="14909715"/>
<evidence type="ECO:0000256" key="2">
    <source>
        <dbReference type="ARBA" id="ARBA00022694"/>
    </source>
</evidence>
<dbReference type="Pfam" id="PF01416">
    <property type="entry name" value="PseudoU_synth_1"/>
    <property type="match status" value="1"/>
</dbReference>
<protein>
    <recommendedName>
        <fullName evidence="4">tRNA pseudouridine synthase</fullName>
        <ecNumber evidence="4">5.4.99.12</ecNumber>
    </recommendedName>
</protein>
<dbReference type="InParanoid" id="G0QML4"/>
<dbReference type="Gene3D" id="3.30.70.660">
    <property type="entry name" value="Pseudouridine synthase I, catalytic domain, C-terminal subdomain"/>
    <property type="match status" value="1"/>
</dbReference>
<evidence type="ECO:0000256" key="1">
    <source>
        <dbReference type="ARBA" id="ARBA00009375"/>
    </source>
</evidence>
<name>G0QML4_ICHMU</name>
<sequence>MNVDKIKEAAKLFIGEHDFRNLCKIDVLQTTNFIRTIHFINIDEINPGVQYQDSRMKQYVATISGNAFLWHQIRNIMAVLFLIGKGQEDTSIVTDLLDIQKYSRKPNYEMASEFPLVLYDCQYDQLDFQYEKD</sequence>
<evidence type="ECO:0000256" key="3">
    <source>
        <dbReference type="ARBA" id="ARBA00023235"/>
    </source>
</evidence>
<dbReference type="GO" id="GO:0005634">
    <property type="term" value="C:nucleus"/>
    <property type="evidence" value="ECO:0007669"/>
    <property type="project" value="TreeGrafter"/>
</dbReference>
<dbReference type="InterPro" id="IPR020103">
    <property type="entry name" value="PsdUridine_synth_cat_dom_sf"/>
</dbReference>
<dbReference type="EMBL" id="GL983427">
    <property type="protein sequence ID" value="EGR33533.1"/>
    <property type="molecule type" value="Genomic_DNA"/>
</dbReference>
<evidence type="ECO:0000259" key="5">
    <source>
        <dbReference type="Pfam" id="PF01416"/>
    </source>
</evidence>
<dbReference type="Proteomes" id="UP000008983">
    <property type="component" value="Unassembled WGS sequence"/>
</dbReference>
<dbReference type="AlphaFoldDB" id="G0QML4"/>
<organism evidence="6 7">
    <name type="scientific">Ichthyophthirius multifiliis</name>
    <name type="common">White spot disease agent</name>
    <name type="synonym">Ich</name>
    <dbReference type="NCBI Taxonomy" id="5932"/>
    <lineage>
        <taxon>Eukaryota</taxon>
        <taxon>Sar</taxon>
        <taxon>Alveolata</taxon>
        <taxon>Ciliophora</taxon>
        <taxon>Intramacronucleata</taxon>
        <taxon>Oligohymenophorea</taxon>
        <taxon>Hymenostomatida</taxon>
        <taxon>Ophryoglenina</taxon>
        <taxon>Ichthyophthirius</taxon>
    </lineage>
</organism>
<reference evidence="6 7" key="1">
    <citation type="submission" date="2011-07" db="EMBL/GenBank/DDBJ databases">
        <authorList>
            <person name="Coyne R."/>
            <person name="Brami D."/>
            <person name="Johnson J."/>
            <person name="Hostetler J."/>
            <person name="Hannick L."/>
            <person name="Clark T."/>
            <person name="Cassidy-Hanley D."/>
            <person name="Inman J."/>
        </authorList>
    </citation>
    <scope>NUCLEOTIDE SEQUENCE [LARGE SCALE GENOMIC DNA]</scope>
    <source>
        <strain evidence="6 7">G5</strain>
    </source>
</reference>
<dbReference type="SUPFAM" id="SSF55120">
    <property type="entry name" value="Pseudouridine synthase"/>
    <property type="match status" value="1"/>
</dbReference>
<dbReference type="GO" id="GO:1990481">
    <property type="term" value="P:mRNA pseudouridine synthesis"/>
    <property type="evidence" value="ECO:0007669"/>
    <property type="project" value="TreeGrafter"/>
</dbReference>
<evidence type="ECO:0000313" key="7">
    <source>
        <dbReference type="Proteomes" id="UP000008983"/>
    </source>
</evidence>
<dbReference type="GO" id="GO:0031119">
    <property type="term" value="P:tRNA pseudouridine synthesis"/>
    <property type="evidence" value="ECO:0007669"/>
    <property type="project" value="TreeGrafter"/>
</dbReference>
<dbReference type="GO" id="GO:0005737">
    <property type="term" value="C:cytoplasm"/>
    <property type="evidence" value="ECO:0007669"/>
    <property type="project" value="TreeGrafter"/>
</dbReference>
<evidence type="ECO:0000256" key="4">
    <source>
        <dbReference type="RuleBase" id="RU003792"/>
    </source>
</evidence>
<dbReference type="InterPro" id="IPR020097">
    <property type="entry name" value="PsdUridine_synth_TruA_a/b_dom"/>
</dbReference>
<dbReference type="OrthoDB" id="25767at2759"/>
<keyword evidence="7" id="KW-1185">Reference proteome</keyword>
<dbReference type="OMA" id="CKLDHIN"/>